<protein>
    <submittedName>
        <fullName evidence="3">Chain-length determining protein</fullName>
    </submittedName>
</protein>
<dbReference type="InterPro" id="IPR050445">
    <property type="entry name" value="Bact_polysacc_biosynth/exp"/>
</dbReference>
<keyword evidence="2" id="KW-0472">Membrane</keyword>
<keyword evidence="2" id="KW-0812">Transmembrane</keyword>
<feature type="transmembrane region" description="Helical" evidence="2">
    <location>
        <begin position="332"/>
        <end position="355"/>
    </location>
</feature>
<proteinExistence type="predicted"/>
<feature type="transmembrane region" description="Helical" evidence="2">
    <location>
        <begin position="12"/>
        <end position="29"/>
    </location>
</feature>
<dbReference type="Proteomes" id="UP001336314">
    <property type="component" value="Unassembled WGS sequence"/>
</dbReference>
<dbReference type="PANTHER" id="PTHR32309:SF13">
    <property type="entry name" value="FERRIC ENTEROBACTIN TRANSPORT PROTEIN FEPE"/>
    <property type="match status" value="1"/>
</dbReference>
<dbReference type="RefSeq" id="WP_330128638.1">
    <property type="nucleotide sequence ID" value="NZ_JAUHLI010000007.1"/>
</dbReference>
<keyword evidence="4" id="KW-1185">Reference proteome</keyword>
<sequence length="360" mass="40805">MNKLQQHPQWAVALVVIIVAFFYWMLLATDRYVSEANIVLKSPEISPASLNFSSLLSGTSGAGDLLLLRDHLLSVDMLNVLEQQLQIRQHFANKDIDRWSRLSSEDAPMEKFHSYMLNRINIHFDDYANVLRLRVQAYSPEMAQQIAQTLLQEGELHMNRMGQRLAEEQVAFIEGQVEVLEKRLYSAREALLSFQNTHGLVSPTGSVESIMMIVAQLEAQKALLEAQRKASSSFQSPSSPEMQRLDSQIQALNTQINLERSKMATSDGDALNRISAEFETLTLQAQFALELYSNSLLMLESTRVEAARKLKQVSVLQYPTLPQYSVEPRRSYNFIVVCFFAIVLAGIAQLTRAIIRDHLD</sequence>
<name>A0ABU7J4V3_9GAMM</name>
<keyword evidence="2" id="KW-1133">Transmembrane helix</keyword>
<comment type="caution">
    <text evidence="3">The sequence shown here is derived from an EMBL/GenBank/DDBJ whole genome shotgun (WGS) entry which is preliminary data.</text>
</comment>
<gene>
    <name evidence="3" type="ORF">QWY20_08745</name>
</gene>
<evidence type="ECO:0000256" key="1">
    <source>
        <dbReference type="SAM" id="Coils"/>
    </source>
</evidence>
<reference evidence="3 4" key="1">
    <citation type="submission" date="2023-07" db="EMBL/GenBank/DDBJ databases">
        <title>Alkalimonas sp., MEB108 novel, alkaliphilic bacterium isolated from Lonar Lake, India.</title>
        <authorList>
            <person name="Joshi A."/>
            <person name="Thite S."/>
        </authorList>
    </citation>
    <scope>NUCLEOTIDE SEQUENCE [LARGE SCALE GENOMIC DNA]</scope>
    <source>
        <strain evidence="3 4">MEB108</strain>
    </source>
</reference>
<dbReference type="EMBL" id="JAUHLI010000007">
    <property type="protein sequence ID" value="MEE2001540.1"/>
    <property type="molecule type" value="Genomic_DNA"/>
</dbReference>
<organism evidence="3 4">
    <name type="scientific">Alkalimonas cellulosilytica</name>
    <dbReference type="NCBI Taxonomy" id="3058395"/>
    <lineage>
        <taxon>Bacteria</taxon>
        <taxon>Pseudomonadati</taxon>
        <taxon>Pseudomonadota</taxon>
        <taxon>Gammaproteobacteria</taxon>
        <taxon>Alkalimonas</taxon>
    </lineage>
</organism>
<evidence type="ECO:0000256" key="2">
    <source>
        <dbReference type="SAM" id="Phobius"/>
    </source>
</evidence>
<accession>A0ABU7J4V3</accession>
<feature type="coiled-coil region" evidence="1">
    <location>
        <begin position="207"/>
        <end position="262"/>
    </location>
</feature>
<keyword evidence="1" id="KW-0175">Coiled coil</keyword>
<evidence type="ECO:0000313" key="3">
    <source>
        <dbReference type="EMBL" id="MEE2001540.1"/>
    </source>
</evidence>
<dbReference type="PANTHER" id="PTHR32309">
    <property type="entry name" value="TYROSINE-PROTEIN KINASE"/>
    <property type="match status" value="1"/>
</dbReference>
<evidence type="ECO:0000313" key="4">
    <source>
        <dbReference type="Proteomes" id="UP001336314"/>
    </source>
</evidence>